<dbReference type="PANTHER" id="PTHR35984">
    <property type="entry name" value="PERIPLASMIC SERINE PROTEASE"/>
    <property type="match status" value="1"/>
</dbReference>
<dbReference type="PANTHER" id="PTHR35984:SF1">
    <property type="entry name" value="PERIPLASMIC SERINE PROTEASE"/>
    <property type="match status" value="1"/>
</dbReference>
<evidence type="ECO:0000313" key="2">
    <source>
        <dbReference type="Proteomes" id="UP000659904"/>
    </source>
</evidence>
<proteinExistence type="predicted"/>
<name>A0A8J3KTT6_9ACTN</name>
<dbReference type="AlphaFoldDB" id="A0A8J3KTT6"/>
<sequence length="249" mass="26412">MTYLEELLCNVDASKPIHLLLASPGGDGETAIRMVRSIQARCSELTVVIPDMAKSAATLLCLGADRILMGPAGDLGPVDPQFPIGRGLVGAKEIVAAVDEAEERINGSPESYALFASLLADVNMIMVRQARSALDRSGALVREALGCAHGRSLSEVDKLTETLQAPLIDEPASHGTVVSAAQAAEFGLPVESLDVQSEQWHLIWALWTRYFSLGCFPAGGTAVYEGRRASKTITPAPYPLGAQPSDDNK</sequence>
<dbReference type="Proteomes" id="UP000659904">
    <property type="component" value="Unassembled WGS sequence"/>
</dbReference>
<comment type="caution">
    <text evidence="1">The sequence shown here is derived from an EMBL/GenBank/DDBJ whole genome shotgun (WGS) entry which is preliminary data.</text>
</comment>
<dbReference type="Pfam" id="PF01972">
    <property type="entry name" value="SDH_protease"/>
    <property type="match status" value="1"/>
</dbReference>
<evidence type="ECO:0000313" key="1">
    <source>
        <dbReference type="EMBL" id="GIG03051.1"/>
    </source>
</evidence>
<dbReference type="GO" id="GO:0016020">
    <property type="term" value="C:membrane"/>
    <property type="evidence" value="ECO:0007669"/>
    <property type="project" value="InterPro"/>
</dbReference>
<accession>A0A8J3KTT6</accession>
<dbReference type="InterPro" id="IPR029045">
    <property type="entry name" value="ClpP/crotonase-like_dom_sf"/>
</dbReference>
<dbReference type="Gene3D" id="3.90.226.10">
    <property type="entry name" value="2-enoyl-CoA Hydratase, Chain A, domain 1"/>
    <property type="match status" value="1"/>
</dbReference>
<organism evidence="1 2">
    <name type="scientific">Catellatospora citrea</name>
    <dbReference type="NCBI Taxonomy" id="53366"/>
    <lineage>
        <taxon>Bacteria</taxon>
        <taxon>Bacillati</taxon>
        <taxon>Actinomycetota</taxon>
        <taxon>Actinomycetes</taxon>
        <taxon>Micromonosporales</taxon>
        <taxon>Micromonosporaceae</taxon>
        <taxon>Catellatospora</taxon>
    </lineage>
</organism>
<protein>
    <submittedName>
        <fullName evidence="1">Peptidase</fullName>
    </submittedName>
</protein>
<keyword evidence="2" id="KW-1185">Reference proteome</keyword>
<dbReference type="InterPro" id="IPR002825">
    <property type="entry name" value="Pept_S49_ser-pept_pro"/>
</dbReference>
<dbReference type="EMBL" id="BONH01000068">
    <property type="protein sequence ID" value="GIG03051.1"/>
    <property type="molecule type" value="Genomic_DNA"/>
</dbReference>
<gene>
    <name evidence="1" type="ORF">Cci01nite_81440</name>
</gene>
<dbReference type="SUPFAM" id="SSF52096">
    <property type="entry name" value="ClpP/crotonase"/>
    <property type="match status" value="1"/>
</dbReference>
<reference evidence="1 2" key="1">
    <citation type="submission" date="2021-01" db="EMBL/GenBank/DDBJ databases">
        <title>Whole genome shotgun sequence of Catellatospora citrea NBRC 14495.</title>
        <authorList>
            <person name="Komaki H."/>
            <person name="Tamura T."/>
        </authorList>
    </citation>
    <scope>NUCLEOTIDE SEQUENCE [LARGE SCALE GENOMIC DNA]</scope>
    <source>
        <strain evidence="1 2">NBRC 14495</strain>
    </source>
</reference>